<organism evidence="1 2">
    <name type="scientific">Tegillarca granosa</name>
    <name type="common">Malaysian cockle</name>
    <name type="synonym">Anadara granosa</name>
    <dbReference type="NCBI Taxonomy" id="220873"/>
    <lineage>
        <taxon>Eukaryota</taxon>
        <taxon>Metazoa</taxon>
        <taxon>Spiralia</taxon>
        <taxon>Lophotrochozoa</taxon>
        <taxon>Mollusca</taxon>
        <taxon>Bivalvia</taxon>
        <taxon>Autobranchia</taxon>
        <taxon>Pteriomorphia</taxon>
        <taxon>Arcoida</taxon>
        <taxon>Arcoidea</taxon>
        <taxon>Arcidae</taxon>
        <taxon>Tegillarca</taxon>
    </lineage>
</organism>
<dbReference type="Proteomes" id="UP001217089">
    <property type="component" value="Unassembled WGS sequence"/>
</dbReference>
<gene>
    <name evidence="1" type="ORF">KUTeg_018420</name>
</gene>
<proteinExistence type="predicted"/>
<name>A0ABQ9EHT6_TEGGR</name>
<evidence type="ECO:0000313" key="1">
    <source>
        <dbReference type="EMBL" id="KAJ8304837.1"/>
    </source>
</evidence>
<sequence length="62" mass="7617">MCKDFVTINVFLLKISTMNKKNISRKKHCKLKTHSKYKKRKHVSIYFFKTCWKYYDIIEPLT</sequence>
<evidence type="ECO:0000313" key="2">
    <source>
        <dbReference type="Proteomes" id="UP001217089"/>
    </source>
</evidence>
<reference evidence="1 2" key="1">
    <citation type="submission" date="2022-12" db="EMBL/GenBank/DDBJ databases">
        <title>Chromosome-level genome of Tegillarca granosa.</title>
        <authorList>
            <person name="Kim J."/>
        </authorList>
    </citation>
    <scope>NUCLEOTIDE SEQUENCE [LARGE SCALE GENOMIC DNA]</scope>
    <source>
        <strain evidence="1">Teg-2019</strain>
        <tissue evidence="1">Adductor muscle</tissue>
    </source>
</reference>
<accession>A0ABQ9EHT6</accession>
<comment type="caution">
    <text evidence="1">The sequence shown here is derived from an EMBL/GenBank/DDBJ whole genome shotgun (WGS) entry which is preliminary data.</text>
</comment>
<dbReference type="EMBL" id="JARBDR010000903">
    <property type="protein sequence ID" value="KAJ8304837.1"/>
    <property type="molecule type" value="Genomic_DNA"/>
</dbReference>
<keyword evidence="2" id="KW-1185">Reference proteome</keyword>
<protein>
    <submittedName>
        <fullName evidence="1">Uncharacterized protein</fullName>
    </submittedName>
</protein>